<dbReference type="AlphaFoldDB" id="A0A6B2LAV6"/>
<dbReference type="Gene3D" id="3.40.50.720">
    <property type="entry name" value="NAD(P)-binding Rossmann-like Domain"/>
    <property type="match status" value="1"/>
</dbReference>
<dbReference type="PRINTS" id="PR00081">
    <property type="entry name" value="GDHRDH"/>
</dbReference>
<dbReference type="EC" id="1.1.1.102" evidence="9"/>
<comment type="subcellular location">
    <subcellularLocation>
        <location evidence="1">Endoplasmic reticulum</location>
    </subcellularLocation>
</comment>
<evidence type="ECO:0000256" key="1">
    <source>
        <dbReference type="ARBA" id="ARBA00004240"/>
    </source>
</evidence>
<organism evidence="12">
    <name type="scientific">Arcella intermedia</name>
    <dbReference type="NCBI Taxonomy" id="1963864"/>
    <lineage>
        <taxon>Eukaryota</taxon>
        <taxon>Amoebozoa</taxon>
        <taxon>Tubulinea</taxon>
        <taxon>Elardia</taxon>
        <taxon>Arcellinida</taxon>
        <taxon>Sphaerothecina</taxon>
        <taxon>Arcellidae</taxon>
        <taxon>Arcella</taxon>
    </lineage>
</organism>
<keyword evidence="11" id="KW-0732">Signal</keyword>
<dbReference type="GO" id="GO:0006666">
    <property type="term" value="P:3-keto-sphinganine metabolic process"/>
    <property type="evidence" value="ECO:0007669"/>
    <property type="project" value="InterPro"/>
</dbReference>
<evidence type="ECO:0000256" key="2">
    <source>
        <dbReference type="ARBA" id="ARBA00004760"/>
    </source>
</evidence>
<dbReference type="PANTHER" id="PTHR43550">
    <property type="entry name" value="3-KETODIHYDROSPHINGOSINE REDUCTASE"/>
    <property type="match status" value="1"/>
</dbReference>
<dbReference type="Pfam" id="PF00106">
    <property type="entry name" value="adh_short"/>
    <property type="match status" value="1"/>
</dbReference>
<evidence type="ECO:0000256" key="5">
    <source>
        <dbReference type="ARBA" id="ARBA00022857"/>
    </source>
</evidence>
<evidence type="ECO:0000256" key="10">
    <source>
        <dbReference type="RuleBase" id="RU000363"/>
    </source>
</evidence>
<keyword evidence="4" id="KW-0256">Endoplasmic reticulum</keyword>
<evidence type="ECO:0000256" key="3">
    <source>
        <dbReference type="ARBA" id="ARBA00004991"/>
    </source>
</evidence>
<dbReference type="GO" id="GO:0047560">
    <property type="term" value="F:3-dehydrosphinganine reductase activity"/>
    <property type="evidence" value="ECO:0007669"/>
    <property type="project" value="UniProtKB-EC"/>
</dbReference>
<accession>A0A6B2LAV6</accession>
<keyword evidence="6" id="KW-0746">Sphingolipid metabolism</keyword>
<keyword evidence="5" id="KW-0521">NADP</keyword>
<evidence type="ECO:0000256" key="6">
    <source>
        <dbReference type="ARBA" id="ARBA00022919"/>
    </source>
</evidence>
<evidence type="ECO:0000256" key="7">
    <source>
        <dbReference type="ARBA" id="ARBA00023002"/>
    </source>
</evidence>
<dbReference type="PRINTS" id="PR00080">
    <property type="entry name" value="SDRFAMILY"/>
</dbReference>
<dbReference type="EMBL" id="GIBP01004978">
    <property type="protein sequence ID" value="NDV33947.1"/>
    <property type="molecule type" value="Transcribed_RNA"/>
</dbReference>
<evidence type="ECO:0000256" key="4">
    <source>
        <dbReference type="ARBA" id="ARBA00022824"/>
    </source>
</evidence>
<dbReference type="InterPro" id="IPR002347">
    <property type="entry name" value="SDR_fam"/>
</dbReference>
<dbReference type="InterPro" id="IPR045022">
    <property type="entry name" value="KDSR-like"/>
</dbReference>
<dbReference type="FunFam" id="3.40.50.720:FF:000468">
    <property type="entry name" value="Short-chain dehydrogenase, putative"/>
    <property type="match status" value="1"/>
</dbReference>
<feature type="chain" id="PRO_5025624097" description="3-dehydrosphinganine reductase" evidence="11">
    <location>
        <begin position="17"/>
        <end position="317"/>
    </location>
</feature>
<keyword evidence="8" id="KW-0443">Lipid metabolism</keyword>
<proteinExistence type="inferred from homology"/>
<reference evidence="12" key="1">
    <citation type="journal article" date="2020" name="J. Eukaryot. Microbiol.">
        <title>De novo Sequencing, Assembly and Annotation of the Transcriptome for the Free-Living Testate Amoeba Arcella intermedia.</title>
        <authorList>
            <person name="Ribeiro G.M."/>
            <person name="Porfirio-Sousa A.L."/>
            <person name="Maurer-Alcala X.X."/>
            <person name="Katz L.A."/>
            <person name="Lahr D.J.G."/>
        </authorList>
    </citation>
    <scope>NUCLEOTIDE SEQUENCE</scope>
</reference>
<evidence type="ECO:0000256" key="8">
    <source>
        <dbReference type="ARBA" id="ARBA00023098"/>
    </source>
</evidence>
<dbReference type="CDD" id="cd08939">
    <property type="entry name" value="KDSR-like_SDR_c"/>
    <property type="match status" value="1"/>
</dbReference>
<protein>
    <recommendedName>
        <fullName evidence="9">3-dehydrosphinganine reductase</fullName>
        <ecNumber evidence="9">1.1.1.102</ecNumber>
    </recommendedName>
</protein>
<evidence type="ECO:0000256" key="9">
    <source>
        <dbReference type="ARBA" id="ARBA00026112"/>
    </source>
</evidence>
<comment type="pathway">
    <text evidence="2">Lipid metabolism; sphingolipid metabolism.</text>
</comment>
<name>A0A6B2LAV6_9EUKA</name>
<dbReference type="GO" id="GO:0030148">
    <property type="term" value="P:sphingolipid biosynthetic process"/>
    <property type="evidence" value="ECO:0007669"/>
    <property type="project" value="InterPro"/>
</dbReference>
<dbReference type="GO" id="GO:0005789">
    <property type="term" value="C:endoplasmic reticulum membrane"/>
    <property type="evidence" value="ECO:0007669"/>
    <property type="project" value="TreeGrafter"/>
</dbReference>
<dbReference type="SUPFAM" id="SSF51735">
    <property type="entry name" value="NAD(P)-binding Rossmann-fold domains"/>
    <property type="match status" value="1"/>
</dbReference>
<evidence type="ECO:0000313" key="12">
    <source>
        <dbReference type="EMBL" id="NDV33947.1"/>
    </source>
</evidence>
<sequence length="317" mass="34866">MVLTILLVCFVLWVVAVYFLSDSAPPVSLNGAHVVISGGNSGIGLSVAIEVAKRGASVTILARDKKKLLEAKEIIQHHIKEGRKVIDVSVDVTNYESVRSAIEEAALANQSRIDVLVCSAGVTNVERFLETDMKKTGFVSEVNYLGSLYCTRAAVPFMQKHKGGRIIYVSSLLGLLGFPGYSTYVPTKFAVRGLAESLQSELSPWNIWFSVSVPGNVDTPMFLEEEKTKPPETKFLETGNKAVHPDKVALLIVESLKNWRFLIPSDMDSGLVSIISGGFGPASFWELLSQTLLFPILRLVSMTETKKYRKAVQKHYN</sequence>
<dbReference type="PANTHER" id="PTHR43550:SF3">
    <property type="entry name" value="3-KETODIHYDROSPHINGOSINE REDUCTASE"/>
    <property type="match status" value="1"/>
</dbReference>
<comment type="similarity">
    <text evidence="10">Belongs to the short-chain dehydrogenases/reductases (SDR) family.</text>
</comment>
<comment type="pathway">
    <text evidence="3">Sphingolipid metabolism.</text>
</comment>
<feature type="signal peptide" evidence="11">
    <location>
        <begin position="1"/>
        <end position="16"/>
    </location>
</feature>
<dbReference type="InterPro" id="IPR036291">
    <property type="entry name" value="NAD(P)-bd_dom_sf"/>
</dbReference>
<keyword evidence="7" id="KW-0560">Oxidoreductase</keyword>
<evidence type="ECO:0000256" key="11">
    <source>
        <dbReference type="SAM" id="SignalP"/>
    </source>
</evidence>